<evidence type="ECO:0000259" key="10">
    <source>
        <dbReference type="Pfam" id="PF00391"/>
    </source>
</evidence>
<proteinExistence type="inferred from homology"/>
<sequence length="549" mass="57512">MATGADDQREVEGRRTSEHPSSGTGVIRLFDPGALRRQLADALATVASDLSRLSALGSPEVADILDAQAMMAEDPTLVERLVARLAPDARAQEVELDRSNLTTAFLSVANELRAVGGYIGERADDVCDIGTRAVDLIFGSGEVRPQYEANPESILVFDQLSAADAARLGAAPPRGVIVTTGGPTGHAALVLRSLDISAIVGCSNALEIPDGLVVELDPIQAIVMPSSPLASDRSPEPRVRRAIARSVLASGAVRLLANVGSVADALEARSQGADGIGLVRTEFLFVSQEREPDQGEQVSAYRAIMAPFEGSGLPVVVRTLDAGSDKPLGFVDLPREENPALGVRGFRLARQLSGLLERQLSALAAAKEEVDAVDLWVMAPMITTIAEVEAFTTMARSAGVKSVGVMIEVPALALDFGSAAKLVDFASVGTNDLVQYLMGADRNASRLGDLLDPWSPVVLRLLQSVARWGRQRAVPISVCGEAASDPLLGVVLTGLGVTSLSMVPVALGPVRTLLGSVSRTEARRLAHRATGVASAHEARRFVATALGLG</sequence>
<evidence type="ECO:0000256" key="5">
    <source>
        <dbReference type="ARBA" id="ARBA00022723"/>
    </source>
</evidence>
<keyword evidence="14" id="KW-1185">Reference proteome</keyword>
<evidence type="ECO:0000256" key="3">
    <source>
        <dbReference type="ARBA" id="ARBA00016544"/>
    </source>
</evidence>
<evidence type="ECO:0000256" key="6">
    <source>
        <dbReference type="ARBA" id="ARBA00022777"/>
    </source>
</evidence>
<reference evidence="13 14" key="1">
    <citation type="submission" date="2024-07" db="EMBL/GenBank/DDBJ databases">
        <title>Draft Genome Sequence of Ferrimicrobium acidiphilum Strain YE2023, Isolated from a Pulp of Bioleach Reactor.</title>
        <authorList>
            <person name="Elkina Y.A."/>
            <person name="Bulaeva A.G."/>
            <person name="Beletsky A.V."/>
            <person name="Mardanov A.V."/>
        </authorList>
    </citation>
    <scope>NUCLEOTIDE SEQUENCE [LARGE SCALE GENOMIC DNA]</scope>
    <source>
        <strain evidence="13 14">YE2023</strain>
    </source>
</reference>
<evidence type="ECO:0000256" key="1">
    <source>
        <dbReference type="ARBA" id="ARBA00001946"/>
    </source>
</evidence>
<comment type="similarity">
    <text evidence="2">Belongs to the PEP-utilizing enzyme family.</text>
</comment>
<evidence type="ECO:0000259" key="12">
    <source>
        <dbReference type="Pfam" id="PF05524"/>
    </source>
</evidence>
<dbReference type="Gene3D" id="3.50.30.10">
    <property type="entry name" value="Phosphohistidine domain"/>
    <property type="match status" value="1"/>
</dbReference>
<evidence type="ECO:0000256" key="2">
    <source>
        <dbReference type="ARBA" id="ARBA00007837"/>
    </source>
</evidence>
<keyword evidence="7" id="KW-0460">Magnesium</keyword>
<dbReference type="InterPro" id="IPR000121">
    <property type="entry name" value="PEP_util_C"/>
</dbReference>
<comment type="cofactor">
    <cofactor evidence="1">
        <name>Mg(2+)</name>
        <dbReference type="ChEBI" id="CHEBI:18420"/>
    </cofactor>
</comment>
<evidence type="ECO:0000256" key="9">
    <source>
        <dbReference type="SAM" id="MobiDB-lite"/>
    </source>
</evidence>
<dbReference type="SUPFAM" id="SSF51621">
    <property type="entry name" value="Phosphoenolpyruvate/pyruvate domain"/>
    <property type="match status" value="1"/>
</dbReference>
<dbReference type="InterPro" id="IPR015813">
    <property type="entry name" value="Pyrv/PenolPyrv_kinase-like_dom"/>
</dbReference>
<evidence type="ECO:0000256" key="8">
    <source>
        <dbReference type="ARBA" id="ARBA00033235"/>
    </source>
</evidence>
<feature type="compositionally biased region" description="Basic and acidic residues" evidence="9">
    <location>
        <begin position="1"/>
        <end position="18"/>
    </location>
</feature>
<dbReference type="SUPFAM" id="SSF52009">
    <property type="entry name" value="Phosphohistidine domain"/>
    <property type="match status" value="1"/>
</dbReference>
<evidence type="ECO:0000256" key="7">
    <source>
        <dbReference type="ARBA" id="ARBA00022842"/>
    </source>
</evidence>
<evidence type="ECO:0000256" key="4">
    <source>
        <dbReference type="ARBA" id="ARBA00022679"/>
    </source>
</evidence>
<feature type="domain" description="PEP-utilising enzyme C-terminal" evidence="11">
    <location>
        <begin position="250"/>
        <end position="515"/>
    </location>
</feature>
<keyword evidence="5" id="KW-0479">Metal-binding</keyword>
<name>A0ABV3Y6D7_9ACTN</name>
<dbReference type="Pfam" id="PF02896">
    <property type="entry name" value="PEP-utilizers_C"/>
    <property type="match status" value="1"/>
</dbReference>
<feature type="region of interest" description="Disordered" evidence="9">
    <location>
        <begin position="1"/>
        <end position="27"/>
    </location>
</feature>
<dbReference type="InterPro" id="IPR008731">
    <property type="entry name" value="PTS_EIN"/>
</dbReference>
<evidence type="ECO:0000313" key="14">
    <source>
        <dbReference type="Proteomes" id="UP001560267"/>
    </source>
</evidence>
<evidence type="ECO:0000259" key="11">
    <source>
        <dbReference type="Pfam" id="PF02896"/>
    </source>
</evidence>
<organism evidence="13 14">
    <name type="scientific">Ferrimicrobium acidiphilum</name>
    <dbReference type="NCBI Taxonomy" id="121039"/>
    <lineage>
        <taxon>Bacteria</taxon>
        <taxon>Bacillati</taxon>
        <taxon>Actinomycetota</taxon>
        <taxon>Acidimicrobiia</taxon>
        <taxon>Acidimicrobiales</taxon>
        <taxon>Acidimicrobiaceae</taxon>
        <taxon>Ferrimicrobium</taxon>
    </lineage>
</organism>
<dbReference type="InterPro" id="IPR036618">
    <property type="entry name" value="PtsI_HPr-bd_sf"/>
</dbReference>
<feature type="domain" description="Phosphotransferase system enzyme I N-terminal" evidence="12">
    <location>
        <begin position="33"/>
        <end position="86"/>
    </location>
</feature>
<keyword evidence="4" id="KW-0808">Transferase</keyword>
<dbReference type="Proteomes" id="UP001560267">
    <property type="component" value="Unassembled WGS sequence"/>
</dbReference>
<keyword evidence="6" id="KW-0418">Kinase</keyword>
<dbReference type="Pfam" id="PF00391">
    <property type="entry name" value="PEP-utilizers"/>
    <property type="match status" value="1"/>
</dbReference>
<comment type="caution">
    <text evidence="13">The sequence shown here is derived from an EMBL/GenBank/DDBJ whole genome shotgun (WGS) entry which is preliminary data.</text>
</comment>
<dbReference type="SUPFAM" id="SSF47831">
    <property type="entry name" value="Enzyme I of the PEP:sugar phosphotransferase system HPr-binding (sub)domain"/>
    <property type="match status" value="1"/>
</dbReference>
<protein>
    <recommendedName>
        <fullName evidence="3">Phosphoenolpyruvate-protein phosphotransferase</fullName>
    </recommendedName>
    <alternativeName>
        <fullName evidence="8">Phosphotransferase system, enzyme I</fullName>
    </alternativeName>
</protein>
<feature type="domain" description="PEP-utilising enzyme mobile" evidence="10">
    <location>
        <begin position="151"/>
        <end position="217"/>
    </location>
</feature>
<evidence type="ECO:0000313" key="13">
    <source>
        <dbReference type="EMBL" id="MEX6430078.1"/>
    </source>
</evidence>
<dbReference type="PANTHER" id="PTHR46244:SF3">
    <property type="entry name" value="PHOSPHOENOLPYRUVATE-PROTEIN PHOSPHOTRANSFERASE"/>
    <property type="match status" value="1"/>
</dbReference>
<dbReference type="EMBL" id="JBFSHR010000035">
    <property type="protein sequence ID" value="MEX6430078.1"/>
    <property type="molecule type" value="Genomic_DNA"/>
</dbReference>
<dbReference type="PANTHER" id="PTHR46244">
    <property type="entry name" value="PHOSPHOENOLPYRUVATE-PROTEIN PHOSPHOTRANSFERASE"/>
    <property type="match status" value="1"/>
</dbReference>
<dbReference type="InterPro" id="IPR036637">
    <property type="entry name" value="Phosphohistidine_dom_sf"/>
</dbReference>
<dbReference type="InterPro" id="IPR008279">
    <property type="entry name" value="PEP-util_enz_mobile_dom"/>
</dbReference>
<gene>
    <name evidence="13" type="ORF">AB6A68_09550</name>
</gene>
<dbReference type="PRINTS" id="PR01736">
    <property type="entry name" value="PHPHTRNFRASE"/>
</dbReference>
<dbReference type="Pfam" id="PF05524">
    <property type="entry name" value="PEP-utilisers_N"/>
    <property type="match status" value="1"/>
</dbReference>
<dbReference type="Gene3D" id="3.20.20.60">
    <property type="entry name" value="Phosphoenolpyruvate-binding domains"/>
    <property type="match status" value="1"/>
</dbReference>
<dbReference type="InterPro" id="IPR050499">
    <property type="entry name" value="PEP-utilizing_PTS_enzyme"/>
</dbReference>
<accession>A0ABV3Y6D7</accession>
<dbReference type="InterPro" id="IPR040442">
    <property type="entry name" value="Pyrv_kinase-like_dom_sf"/>
</dbReference>
<dbReference type="Gene3D" id="1.10.274.10">
    <property type="entry name" value="PtsI, HPr-binding domain"/>
    <property type="match status" value="1"/>
</dbReference>